<feature type="coiled-coil region" evidence="1">
    <location>
        <begin position="577"/>
        <end position="632"/>
    </location>
</feature>
<gene>
    <name evidence="3" type="ORF">G5B42_01275</name>
</gene>
<protein>
    <submittedName>
        <fullName evidence="3">Uncharacterized protein</fullName>
    </submittedName>
</protein>
<dbReference type="RefSeq" id="WP_181338642.1">
    <property type="nucleotide sequence ID" value="NZ_JAAKDE010000002.1"/>
</dbReference>
<keyword evidence="2" id="KW-0812">Transmembrane</keyword>
<evidence type="ECO:0000313" key="4">
    <source>
        <dbReference type="Proteomes" id="UP000657177"/>
    </source>
</evidence>
<name>A0A8J6I0Q3_9FIRM</name>
<sequence>MDNFGFLKTKWPDLAEVGHLAETLLGVDPKATLSKLRLFAELVTGQIMQEAGILQSSVWEDHRFLRELTTLRKYRAAPDFILNYLHTLRIEGNKANHRNYGNYYLAAAMLRKAFALGIWLMKTYGPPGFVPPEFSWDYGREEAGEEEKGSVLLLNIFAPLDKVNDEELRSLVAILQNITLANYLKETGSKIGSFLTKKLNQAGALIGHGDWVPEVEIKKVSDLIDEATQNLQGYRREELISLFQAELAKRVNLNGEISPEALSVTIINEAAKGLRLDSGLSLAQKAQLVYERYKERLWEEAQKWAKRFSGEEKEKAAARLDEALSGLKEEERRALEKSLGVDRLTGTVIMKALTGAAGPLSLIALVELTGFGAYLMLTTVLHAVFTTMLGITLPFSIYTGAASLLSFLTGPVGWLLAVGFGGFQLQKGTLEINRNLLAMVIWFSLSHYQGQVAPWDEDLPSWAEGEERAKVEAVDRRLHKLEAERADLTANLKTAAGRLDKAEALRTRLTEEKQKTTNQQEILAKELRQLEEAWANGTWRKQQITPGYQAKAKVWVEKLTRKVPTLSPLEKLFPGEEEQYQNVLRKKREEVERLDQKLAELEKKLAATAQELKQAADEKTTLQRAVEETGQQVEACLLPRAQEIQNLWELHFRRLFFAEPALRQVAALPLARRLVLERYLLELNELNNPVLLAEGKTTVDGRNCHYLFITLAKGEKIRLVYLAQPDGTTKILQISAS</sequence>
<dbReference type="AlphaFoldDB" id="A0A8J6I0Q3"/>
<dbReference type="Proteomes" id="UP000657177">
    <property type="component" value="Unassembled WGS sequence"/>
</dbReference>
<dbReference type="EMBL" id="JAAKDE010000002">
    <property type="protein sequence ID" value="MBA2132187.1"/>
    <property type="molecule type" value="Genomic_DNA"/>
</dbReference>
<feature type="coiled-coil region" evidence="1">
    <location>
        <begin position="471"/>
        <end position="533"/>
    </location>
</feature>
<keyword evidence="4" id="KW-1185">Reference proteome</keyword>
<accession>A0A8J6I0Q3</accession>
<comment type="caution">
    <text evidence="3">The sequence shown here is derived from an EMBL/GenBank/DDBJ whole genome shotgun (WGS) entry which is preliminary data.</text>
</comment>
<feature type="coiled-coil region" evidence="1">
    <location>
        <begin position="310"/>
        <end position="337"/>
    </location>
</feature>
<keyword evidence="2" id="KW-0472">Membrane</keyword>
<reference evidence="3" key="1">
    <citation type="submission" date="2020-06" db="EMBL/GenBank/DDBJ databases">
        <title>Novel chitinolytic bacterium.</title>
        <authorList>
            <person name="Ungkulpasvich U."/>
            <person name="Kosugi A."/>
            <person name="Uke A."/>
        </authorList>
    </citation>
    <scope>NUCLEOTIDE SEQUENCE</scope>
    <source>
        <strain evidence="3">UUS1-1</strain>
    </source>
</reference>
<evidence type="ECO:0000256" key="1">
    <source>
        <dbReference type="SAM" id="Coils"/>
    </source>
</evidence>
<keyword evidence="2" id="KW-1133">Transmembrane helix</keyword>
<feature type="transmembrane region" description="Helical" evidence="2">
    <location>
        <begin position="373"/>
        <end position="398"/>
    </location>
</feature>
<keyword evidence="1" id="KW-0175">Coiled coil</keyword>
<organism evidence="3 4">
    <name type="scientific">Capillibacterium thermochitinicola</name>
    <dbReference type="NCBI Taxonomy" id="2699427"/>
    <lineage>
        <taxon>Bacteria</taxon>
        <taxon>Bacillati</taxon>
        <taxon>Bacillota</taxon>
        <taxon>Capillibacterium</taxon>
    </lineage>
</organism>
<proteinExistence type="predicted"/>
<feature type="transmembrane region" description="Helical" evidence="2">
    <location>
        <begin position="404"/>
        <end position="425"/>
    </location>
</feature>
<evidence type="ECO:0000256" key="2">
    <source>
        <dbReference type="SAM" id="Phobius"/>
    </source>
</evidence>
<evidence type="ECO:0000313" key="3">
    <source>
        <dbReference type="EMBL" id="MBA2132187.1"/>
    </source>
</evidence>